<gene>
    <name evidence="6" type="ORF">TWF730_010960</name>
</gene>
<dbReference type="SMART" id="SM00248">
    <property type="entry name" value="ANK"/>
    <property type="match status" value="13"/>
</dbReference>
<feature type="repeat" description="ANK" evidence="3">
    <location>
        <begin position="888"/>
        <end position="910"/>
    </location>
</feature>
<dbReference type="InterPro" id="IPR036770">
    <property type="entry name" value="Ankyrin_rpt-contain_sf"/>
</dbReference>
<feature type="repeat" description="ANK" evidence="3">
    <location>
        <begin position="1067"/>
        <end position="1099"/>
    </location>
</feature>
<comment type="caution">
    <text evidence="6">The sequence shown here is derived from an EMBL/GenBank/DDBJ whole genome shotgun (WGS) entry which is preliminary data.</text>
</comment>
<dbReference type="PRINTS" id="PR01415">
    <property type="entry name" value="ANKYRIN"/>
</dbReference>
<dbReference type="InterPro" id="IPR002110">
    <property type="entry name" value="Ankyrin_rpt"/>
</dbReference>
<dbReference type="Gene3D" id="3.40.50.1580">
    <property type="entry name" value="Nucleoside phosphorylase domain"/>
    <property type="match status" value="1"/>
</dbReference>
<dbReference type="InterPro" id="IPR056884">
    <property type="entry name" value="NPHP3-like_N"/>
</dbReference>
<evidence type="ECO:0000259" key="5">
    <source>
        <dbReference type="Pfam" id="PF24883"/>
    </source>
</evidence>
<dbReference type="InterPro" id="IPR035994">
    <property type="entry name" value="Nucleoside_phosphorylase_sf"/>
</dbReference>
<protein>
    <recommendedName>
        <fullName evidence="5">Nephrocystin 3-like N-terminal domain-containing protein</fullName>
    </recommendedName>
</protein>
<reference evidence="6 7" key="1">
    <citation type="submission" date="2019-10" db="EMBL/GenBank/DDBJ databases">
        <authorList>
            <person name="Palmer J.M."/>
        </authorList>
    </citation>
    <scope>NUCLEOTIDE SEQUENCE [LARGE SCALE GENOMIC DNA]</scope>
    <source>
        <strain evidence="6 7">TWF730</strain>
    </source>
</reference>
<feature type="repeat" description="ANK" evidence="3">
    <location>
        <begin position="1232"/>
        <end position="1264"/>
    </location>
</feature>
<evidence type="ECO:0000313" key="7">
    <source>
        <dbReference type="Proteomes" id="UP001373714"/>
    </source>
</evidence>
<dbReference type="Pfam" id="PF12796">
    <property type="entry name" value="Ank_2"/>
    <property type="match status" value="5"/>
</dbReference>
<feature type="repeat" description="ANK" evidence="3">
    <location>
        <begin position="1364"/>
        <end position="1396"/>
    </location>
</feature>
<dbReference type="Pfam" id="PF00023">
    <property type="entry name" value="Ank"/>
    <property type="match status" value="1"/>
</dbReference>
<keyword evidence="7" id="KW-1185">Reference proteome</keyword>
<dbReference type="Gene3D" id="3.40.50.300">
    <property type="entry name" value="P-loop containing nucleotide triphosphate hydrolases"/>
    <property type="match status" value="1"/>
</dbReference>
<dbReference type="SUPFAM" id="SSF53167">
    <property type="entry name" value="Purine and uridine phosphorylases"/>
    <property type="match status" value="1"/>
</dbReference>
<feature type="repeat" description="ANK" evidence="3">
    <location>
        <begin position="1147"/>
        <end position="1179"/>
    </location>
</feature>
<dbReference type="PROSITE" id="PS50297">
    <property type="entry name" value="ANK_REP_REGION"/>
    <property type="match status" value="11"/>
</dbReference>
<evidence type="ECO:0000256" key="4">
    <source>
        <dbReference type="SAM" id="MobiDB-lite"/>
    </source>
</evidence>
<keyword evidence="1" id="KW-0677">Repeat</keyword>
<keyword evidence="2 3" id="KW-0040">ANK repeat</keyword>
<feature type="repeat" description="ANK" evidence="3">
    <location>
        <begin position="1265"/>
        <end position="1289"/>
    </location>
</feature>
<sequence length="1418" mass="157426">MSARAILDSPGLYTIGWIAALPIERASATALLDERHDEPHGFSQHPSDTNSYTWGRMGKHNIVIASLAAGVYGTTSAATTASNLLSSLPEIRIGLLVGIGGGIARPEAGYDIRLGDVVVSQPDGSTGGVVQYDLVKAKSGGVLERKDFLNMPPAVLLNALSNLQAEHCIAEPQIPELLEAMWKSNPKMKKSSKTNPGFLHQGFENDRLFKSAYVHIDGRDCRGCDNSEEIEREGRESVNPEIHYGIIASGNTLIKNAATRDRIIEHVGEGCLCVEMEAAGLMNHFPCLIIRGICDYADSHKNDAWQCYASATAAAFGKELLQYVPVRGLQDVQRAIDILPSIHENVKAIHKISSNTNATVQDVLQTLRRDEDIKILNWLSSLKSQEKHRDILTQYQEGTGSYLLNSQYFREWLDGKNRILWCIGSPGTGKTVLASIVIDTIEKSIAAAQQKKAGLAFLYCAYAERNFQTIDQLIGSLIRQLLQTVETPKSLSKLYKSYKESNTPPSIIELREELCSTIKLFSKVYIIVDALDECDDTNKTRSSLLSHLLGLSSNVQIFFTSRPLEAMEGVLRDAIHFRVTAQEGDMRMYIGTRVKEETHLANLCAANPGLEDEILDRIIAKVDGMFLLAKLHVQSIASKLRVGTLRNALRTLPERLNDTYDEAIERIRKGQERDRSELAMRMLKLLSFALRPLKLDEVQHALLAMESMEFETSETEIDYNDLYDKKLLFAVCAGIVTLEEETSIVRFVHHTAEKYFEFKRQDFFPDAQTDLAKTCLTCLSFPGSPTGWHEVRFWLAYDRFYRYAAQNWGHHARDTPTLAREIISILDCPRKVEALSQALMAKESFWGFEIWKTPLNMTSLHIAALFGLDYVVERLMVYQENPDLKDRYGRTPLWHAARHGNETVVEMLLKTSKVDFDVRSRGTSNGNWRRRTYLASEILFSMENVDQDSEGSEDLGDLEELRSSDLPGETPLSLASRRGDEAIVQLLLRKGANPNLKNGDGRTPLSLAAHHGRENVVKLLVGANCEIDARDAFQGNHLDRPYSHPEEISEAVLIDLQILIRSGDIRHGWTALQWATVMGHIGIVKFLIDNGSNIPEDTRWGVSTLSLAVTRSHSEIVRVLVAAGANVGVEIGFRGGVMGWILRLEQENWTVLHIAAARRDASTMQVLLENGANIAAEDVRKLTPLHMAAMGVEKCGMYDTLGEFRRPAMGKARDSVKVLHQYGANIEAKNEDGESVLFSAARYGETDIVEYLLELGAASNVVNRAGFTPLHVAVQKGYLAVVKVLIHKGEANVNAISKGCRLLHVALGEGYLDVVELLIREGANIDAQSTEGISPLFLAALLGKIEAVKLLLHHGANLELSDKKGRTALHAAAAAANQEIFDLLVNNGAKVDVKDDDNNTPQSLWGNKEIIEYLEFIE</sequence>
<feature type="domain" description="Nephrocystin 3-like N-terminal" evidence="5">
    <location>
        <begin position="398"/>
        <end position="562"/>
    </location>
</feature>
<feature type="repeat" description="ANK" evidence="3">
    <location>
        <begin position="967"/>
        <end position="999"/>
    </location>
</feature>
<dbReference type="Proteomes" id="UP001373714">
    <property type="component" value="Unassembled WGS sequence"/>
</dbReference>
<dbReference type="GO" id="GO:0009116">
    <property type="term" value="P:nucleoside metabolic process"/>
    <property type="evidence" value="ECO:0007669"/>
    <property type="project" value="InterPro"/>
</dbReference>
<name>A0AAV9UJV6_9PEZI</name>
<feature type="repeat" description="ANK" evidence="3">
    <location>
        <begin position="1331"/>
        <end position="1363"/>
    </location>
</feature>
<dbReference type="PANTHER" id="PTHR24126:SF14">
    <property type="entry name" value="ANK_REP_REGION DOMAIN-CONTAINING PROTEIN"/>
    <property type="match status" value="1"/>
</dbReference>
<organism evidence="6 7">
    <name type="scientific">Orbilia blumenaviensis</name>
    <dbReference type="NCBI Taxonomy" id="1796055"/>
    <lineage>
        <taxon>Eukaryota</taxon>
        <taxon>Fungi</taxon>
        <taxon>Dikarya</taxon>
        <taxon>Ascomycota</taxon>
        <taxon>Pezizomycotina</taxon>
        <taxon>Orbiliomycetes</taxon>
        <taxon>Orbiliales</taxon>
        <taxon>Orbiliaceae</taxon>
        <taxon>Orbilia</taxon>
    </lineage>
</organism>
<feature type="repeat" description="ANK" evidence="3">
    <location>
        <begin position="1298"/>
        <end position="1330"/>
    </location>
</feature>
<dbReference type="PANTHER" id="PTHR24126">
    <property type="entry name" value="ANKYRIN REPEAT, PH AND SEC7 DOMAIN CONTAINING PROTEIN SECG-RELATED"/>
    <property type="match status" value="1"/>
</dbReference>
<dbReference type="GO" id="GO:0003824">
    <property type="term" value="F:catalytic activity"/>
    <property type="evidence" value="ECO:0007669"/>
    <property type="project" value="InterPro"/>
</dbReference>
<feature type="repeat" description="ANK" evidence="3">
    <location>
        <begin position="1100"/>
        <end position="1132"/>
    </location>
</feature>
<accession>A0AAV9UJV6</accession>
<feature type="compositionally biased region" description="Acidic residues" evidence="4">
    <location>
        <begin position="946"/>
        <end position="958"/>
    </location>
</feature>
<evidence type="ECO:0000256" key="2">
    <source>
        <dbReference type="ARBA" id="ARBA00023043"/>
    </source>
</evidence>
<dbReference type="EMBL" id="JAVHNS010000009">
    <property type="protein sequence ID" value="KAK6343369.1"/>
    <property type="molecule type" value="Genomic_DNA"/>
</dbReference>
<dbReference type="InterPro" id="IPR027417">
    <property type="entry name" value="P-loop_NTPase"/>
</dbReference>
<proteinExistence type="predicted"/>
<dbReference type="PROSITE" id="PS50088">
    <property type="entry name" value="ANK_REPEAT"/>
    <property type="match status" value="11"/>
</dbReference>
<evidence type="ECO:0000256" key="3">
    <source>
        <dbReference type="PROSITE-ProRule" id="PRU00023"/>
    </source>
</evidence>
<dbReference type="Gene3D" id="1.25.40.20">
    <property type="entry name" value="Ankyrin repeat-containing domain"/>
    <property type="match status" value="6"/>
</dbReference>
<dbReference type="Pfam" id="PF24883">
    <property type="entry name" value="NPHP3_N"/>
    <property type="match status" value="1"/>
</dbReference>
<feature type="region of interest" description="Disordered" evidence="4">
    <location>
        <begin position="946"/>
        <end position="973"/>
    </location>
</feature>
<feature type="repeat" description="ANK" evidence="3">
    <location>
        <begin position="1000"/>
        <end position="1032"/>
    </location>
</feature>
<evidence type="ECO:0000256" key="1">
    <source>
        <dbReference type="ARBA" id="ARBA00022737"/>
    </source>
</evidence>
<dbReference type="SUPFAM" id="SSF52540">
    <property type="entry name" value="P-loop containing nucleoside triphosphate hydrolases"/>
    <property type="match status" value="1"/>
</dbReference>
<evidence type="ECO:0000313" key="6">
    <source>
        <dbReference type="EMBL" id="KAK6343369.1"/>
    </source>
</evidence>
<dbReference type="SUPFAM" id="SSF48403">
    <property type="entry name" value="Ankyrin repeat"/>
    <property type="match status" value="2"/>
</dbReference>